<keyword evidence="3" id="KW-1185">Reference proteome</keyword>
<dbReference type="GeneID" id="63853730"/>
<feature type="region of interest" description="Disordered" evidence="1">
    <location>
        <begin position="1"/>
        <end position="21"/>
    </location>
</feature>
<name>A0A9P4GVU3_9PLEO</name>
<reference evidence="2" key="1">
    <citation type="submission" date="2020-01" db="EMBL/GenBank/DDBJ databases">
        <authorList>
            <consortium name="DOE Joint Genome Institute"/>
            <person name="Haridas S."/>
            <person name="Albert R."/>
            <person name="Binder M."/>
            <person name="Bloem J."/>
            <person name="Labutti K."/>
            <person name="Salamov A."/>
            <person name="Andreopoulos B."/>
            <person name="Baker S.E."/>
            <person name="Barry K."/>
            <person name="Bills G."/>
            <person name="Bluhm B.H."/>
            <person name="Cannon C."/>
            <person name="Castanera R."/>
            <person name="Culley D.E."/>
            <person name="Daum C."/>
            <person name="Ezra D."/>
            <person name="Gonzalez J.B."/>
            <person name="Henrissat B."/>
            <person name="Kuo A."/>
            <person name="Liang C."/>
            <person name="Lipzen A."/>
            <person name="Lutzoni F."/>
            <person name="Magnuson J."/>
            <person name="Mondo S."/>
            <person name="Nolan M."/>
            <person name="Ohm R."/>
            <person name="Pangilinan J."/>
            <person name="Park H.-J."/>
            <person name="Ramirez L."/>
            <person name="Alfaro M."/>
            <person name="Sun H."/>
            <person name="Tritt A."/>
            <person name="Yoshinaga Y."/>
            <person name="Zwiers L.-H."/>
            <person name="Turgeon B.G."/>
            <person name="Goodwin S.B."/>
            <person name="Spatafora J.W."/>
            <person name="Crous P.W."/>
            <person name="Grigoriev I.V."/>
        </authorList>
    </citation>
    <scope>NUCLEOTIDE SEQUENCE</scope>
    <source>
        <strain evidence="2">CBS 394.84</strain>
    </source>
</reference>
<feature type="region of interest" description="Disordered" evidence="1">
    <location>
        <begin position="822"/>
        <end position="872"/>
    </location>
</feature>
<gene>
    <name evidence="2" type="ORF">K460DRAFT_401950</name>
</gene>
<proteinExistence type="predicted"/>
<sequence length="994" mass="110207">MLPRLHTEMVEDSDTKLERKRSKRQRIVQFFRWRKQKPQSHDEVSKPTIIEETTPPKPARESDVTEVTPFKQPNTPVDNSRISPMEQQEEVAPLPTSPPEARVTETVETLSEAQIHTLFAGAPQFSLREVDGPLAAIVTYPWDSEGNKKDASDSVPLVEPAFLAATLRQQSPDKGNNYQGYEVNVVEVPSMLNAQGIEPGSIGFSHFLDLPKSDSLVTNLEQSQSSKHFLEATRNKEVMQANPERIGIRPVEMDLIQDRLLEFQDLYETFKGTPEPMTILNNQSSGDLYANLFSKFLTPPGYDDSSDDPTGIHIQITALLKILRLKGVWYDFSLVEWRIRLGQLLWSDPEPIPEHESHPLWTEREILLLQITLACELLLRLDAVTILDANNTDEELPIKREDVKGFLEIKTQKIDWDLVLARRFLENILVVKGSDTAESSQPPKPRGLLSLLSASPQADPPRSDMILLPQHQTRQLAGLSCFAETLRWPNLDVLTTELSQKLGLQDDSEQTEQRPSSSGRLLDITTPSSISVYGTPLQTPRSASHIPDNYFGHVGKPSLSRHNSRSLRVPLSPSLLSREDRSVPALNNIGGWLSRSYLTGLVLPGEAISHFLISTLLENDKFAIANLGDSANLYGGFSYASRTWWSAKSIVGRVLACVEGSTECMGWISCPKLPDSPSDRWHSIHSEQLPYEDRLRTTVSSDLVVQDSAIAPKDALTTIKPEDFVLPSDSESVPGHSITFTSWELTPLNPDLIDTDSLSTQPTEIDIHVPSVTFASADQTASHTFTLAYDVHFVTSWPCTTPASAPMPAASRPIILRRSLTETLSRSSSKRSETLSRRNSHGFEPLLSHPPDSSDIAPKRMYSPDSEDGVDSSSLIGKPLNAHLLHISYLHKIVPVADVLDPAFILPFATYASGSAPRLTSSSPDHGNEMDANLTDRKAVLVLDARGSSDLQLLARAWCAEKGFHAIVGRVQRTCLACCIREARGLGVNVVIRV</sequence>
<feature type="compositionally biased region" description="Polar residues" evidence="1">
    <location>
        <begin position="71"/>
        <end position="81"/>
    </location>
</feature>
<dbReference type="AlphaFoldDB" id="A0A9P4GVU3"/>
<dbReference type="RefSeq" id="XP_040794514.1">
    <property type="nucleotide sequence ID" value="XM_040936480.1"/>
</dbReference>
<dbReference type="Proteomes" id="UP000800039">
    <property type="component" value="Unassembled WGS sequence"/>
</dbReference>
<protein>
    <submittedName>
        <fullName evidence="2">Uncharacterized protein</fullName>
    </submittedName>
</protein>
<feature type="region of interest" description="Disordered" evidence="1">
    <location>
        <begin position="502"/>
        <end position="521"/>
    </location>
</feature>
<feature type="region of interest" description="Disordered" evidence="1">
    <location>
        <begin position="435"/>
        <end position="464"/>
    </location>
</feature>
<accession>A0A9P4GVU3</accession>
<organism evidence="2 3">
    <name type="scientific">Cucurbitaria berberidis CBS 394.84</name>
    <dbReference type="NCBI Taxonomy" id="1168544"/>
    <lineage>
        <taxon>Eukaryota</taxon>
        <taxon>Fungi</taxon>
        <taxon>Dikarya</taxon>
        <taxon>Ascomycota</taxon>
        <taxon>Pezizomycotina</taxon>
        <taxon>Dothideomycetes</taxon>
        <taxon>Pleosporomycetidae</taxon>
        <taxon>Pleosporales</taxon>
        <taxon>Pleosporineae</taxon>
        <taxon>Cucurbitariaceae</taxon>
        <taxon>Cucurbitaria</taxon>
    </lineage>
</organism>
<dbReference type="PANTHER" id="PTHR42345">
    <property type="entry name" value="TPR_REGION DOMAIN-CONTAINING PROTEIN"/>
    <property type="match status" value="1"/>
</dbReference>
<evidence type="ECO:0000256" key="1">
    <source>
        <dbReference type="SAM" id="MobiDB-lite"/>
    </source>
</evidence>
<evidence type="ECO:0000313" key="2">
    <source>
        <dbReference type="EMBL" id="KAF1851951.1"/>
    </source>
</evidence>
<evidence type="ECO:0000313" key="3">
    <source>
        <dbReference type="Proteomes" id="UP000800039"/>
    </source>
</evidence>
<dbReference type="OrthoDB" id="5420387at2759"/>
<comment type="caution">
    <text evidence="2">The sequence shown here is derived from an EMBL/GenBank/DDBJ whole genome shotgun (WGS) entry which is preliminary data.</text>
</comment>
<feature type="region of interest" description="Disordered" evidence="1">
    <location>
        <begin position="33"/>
        <end position="81"/>
    </location>
</feature>
<dbReference type="PANTHER" id="PTHR42345:SF2">
    <property type="entry name" value="HELICASE-LIKE PROTEIN"/>
    <property type="match status" value="1"/>
</dbReference>
<feature type="compositionally biased region" description="Basic and acidic residues" evidence="1">
    <location>
        <begin position="1"/>
        <end position="17"/>
    </location>
</feature>
<dbReference type="EMBL" id="ML976614">
    <property type="protein sequence ID" value="KAF1851951.1"/>
    <property type="molecule type" value="Genomic_DNA"/>
</dbReference>